<protein>
    <submittedName>
        <fullName evidence="4">2TM domain-containing protein</fullName>
    </submittedName>
    <submittedName>
        <fullName evidence="3">Histidine kinase</fullName>
    </submittedName>
</protein>
<keyword evidence="1" id="KW-0812">Transmembrane</keyword>
<feature type="transmembrane region" description="Helical" evidence="1">
    <location>
        <begin position="21"/>
        <end position="43"/>
    </location>
</feature>
<dbReference type="Proteomes" id="UP000317289">
    <property type="component" value="Unassembled WGS sequence"/>
</dbReference>
<keyword evidence="6" id="KW-1185">Reference proteome</keyword>
<gene>
    <name evidence="3" type="ORF">GJU42_09900</name>
    <name evidence="4" type="ORF">SAMN06265349_103477</name>
</gene>
<keyword evidence="3" id="KW-0418">Kinase</keyword>
<feature type="transmembrane region" description="Helical" evidence="1">
    <location>
        <begin position="49"/>
        <end position="68"/>
    </location>
</feature>
<evidence type="ECO:0000313" key="4">
    <source>
        <dbReference type="EMBL" id="SMO73553.1"/>
    </source>
</evidence>
<dbReference type="InterPro" id="IPR025698">
    <property type="entry name" value="2TM_dom"/>
</dbReference>
<keyword evidence="1" id="KW-1133">Transmembrane helix</keyword>
<evidence type="ECO:0000259" key="2">
    <source>
        <dbReference type="Pfam" id="PF13239"/>
    </source>
</evidence>
<dbReference type="Pfam" id="PF13239">
    <property type="entry name" value="2TM"/>
    <property type="match status" value="1"/>
</dbReference>
<dbReference type="AlphaFoldDB" id="A0A521DPD0"/>
<keyword evidence="1" id="KW-0472">Membrane</keyword>
<dbReference type="RefSeq" id="WP_142451132.1">
    <property type="nucleotide sequence ID" value="NZ_FXTA01000003.1"/>
</dbReference>
<dbReference type="EMBL" id="FXTA01000003">
    <property type="protein sequence ID" value="SMO73553.1"/>
    <property type="molecule type" value="Genomic_DNA"/>
</dbReference>
<organism evidence="4 5">
    <name type="scientific">Flavobacterium resistens</name>
    <dbReference type="NCBI Taxonomy" id="443612"/>
    <lineage>
        <taxon>Bacteria</taxon>
        <taxon>Pseudomonadati</taxon>
        <taxon>Bacteroidota</taxon>
        <taxon>Flavobacteriia</taxon>
        <taxon>Flavobacteriales</taxon>
        <taxon>Flavobacteriaceae</taxon>
        <taxon>Flavobacterium</taxon>
    </lineage>
</organism>
<dbReference type="EMBL" id="WKKG01000004">
    <property type="protein sequence ID" value="MRX68268.1"/>
    <property type="molecule type" value="Genomic_DNA"/>
</dbReference>
<reference evidence="4 5" key="1">
    <citation type="submission" date="2017-05" db="EMBL/GenBank/DDBJ databases">
        <authorList>
            <person name="Varghese N."/>
            <person name="Submissions S."/>
        </authorList>
    </citation>
    <scope>NUCLEOTIDE SEQUENCE [LARGE SCALE GENOMIC DNA]</scope>
    <source>
        <strain evidence="4 5">DSM 19382</strain>
    </source>
</reference>
<accession>A0A521DPD0</accession>
<keyword evidence="3" id="KW-0808">Transferase</keyword>
<feature type="domain" description="2TM" evidence="2">
    <location>
        <begin position="12"/>
        <end position="90"/>
    </location>
</feature>
<proteinExistence type="predicted"/>
<dbReference type="OrthoDB" id="8965954at2"/>
<evidence type="ECO:0000313" key="3">
    <source>
        <dbReference type="EMBL" id="MRX68268.1"/>
    </source>
</evidence>
<name>A0A521DPD0_9FLAO</name>
<evidence type="ECO:0000313" key="5">
    <source>
        <dbReference type="Proteomes" id="UP000317289"/>
    </source>
</evidence>
<reference evidence="3 6" key="2">
    <citation type="submission" date="2019-11" db="EMBL/GenBank/DDBJ databases">
        <title>Flavobacterium resistens genome.</title>
        <authorList>
            <person name="Wilson V.M."/>
            <person name="Newman J.D."/>
        </authorList>
    </citation>
    <scope>NUCLEOTIDE SEQUENCE [LARGE SCALE GENOMIC DNA]</scope>
    <source>
        <strain evidence="3 6">DSM 19382</strain>
    </source>
</reference>
<dbReference type="Proteomes" id="UP000468990">
    <property type="component" value="Unassembled WGS sequence"/>
</dbReference>
<evidence type="ECO:0000313" key="6">
    <source>
        <dbReference type="Proteomes" id="UP000468990"/>
    </source>
</evidence>
<evidence type="ECO:0000256" key="1">
    <source>
        <dbReference type="SAM" id="Phobius"/>
    </source>
</evidence>
<sequence>MESDHTQAKRYQKAQKRVKEIRGFYEHLTVFILVTVILIVINLMTSPEYLWFIWCVFGWGIGVVIHGLKTFEISPAFSKDWEERKIKEILEKEKNKQTWK</sequence>
<dbReference type="GO" id="GO:0016301">
    <property type="term" value="F:kinase activity"/>
    <property type="evidence" value="ECO:0007669"/>
    <property type="project" value="UniProtKB-KW"/>
</dbReference>